<evidence type="ECO:0000313" key="9">
    <source>
        <dbReference type="EMBL" id="MBB4680788.1"/>
    </source>
</evidence>
<comment type="caution">
    <text evidence="9">The sequence shown here is derived from an EMBL/GenBank/DDBJ whole genome shotgun (WGS) entry which is preliminary data.</text>
</comment>
<evidence type="ECO:0000256" key="6">
    <source>
        <dbReference type="ARBA" id="ARBA00023136"/>
    </source>
</evidence>
<keyword evidence="10" id="KW-1185">Reference proteome</keyword>
<sequence length="290" mass="30917">MAAGEPRRVGYLYVLPALAVYVAFLLFPLLHSAWISLFDWDGLTLGTWAGLDNYFTLFAEAGLRAAFGHALVLIVFFSILPVCLGLVLASALHRSRVRGLGFFRTVVFLPQVIAMVVVAVAWQQILAPDGPLNSALRALGLDAFAFNWLGEESTALIAVGLVGTWVQTGLTVVLFLAGIGRISGDLYEAARLDGAGVLREFRSVTLPALRPDIAVALTLTVISSLRTFDLVYVMTPLGGPGESTTVPAYEIYHRAFQSGQVGSAAAIGITLTVLVFALSAVVLRLAGGRR</sequence>
<feature type="transmembrane region" description="Helical" evidence="7">
    <location>
        <begin position="155"/>
        <end position="177"/>
    </location>
</feature>
<keyword evidence="3" id="KW-1003">Cell membrane</keyword>
<accession>A0A7W7CGH4</accession>
<dbReference type="GO" id="GO:0055085">
    <property type="term" value="P:transmembrane transport"/>
    <property type="evidence" value="ECO:0007669"/>
    <property type="project" value="InterPro"/>
</dbReference>
<organism evidence="9 10">
    <name type="scientific">Crossiella cryophila</name>
    <dbReference type="NCBI Taxonomy" id="43355"/>
    <lineage>
        <taxon>Bacteria</taxon>
        <taxon>Bacillati</taxon>
        <taxon>Actinomycetota</taxon>
        <taxon>Actinomycetes</taxon>
        <taxon>Pseudonocardiales</taxon>
        <taxon>Pseudonocardiaceae</taxon>
        <taxon>Crossiella</taxon>
    </lineage>
</organism>
<feature type="transmembrane region" description="Helical" evidence="7">
    <location>
        <begin position="12"/>
        <end position="35"/>
    </location>
</feature>
<evidence type="ECO:0000256" key="2">
    <source>
        <dbReference type="ARBA" id="ARBA00022448"/>
    </source>
</evidence>
<dbReference type="AlphaFoldDB" id="A0A7W7CGH4"/>
<evidence type="ECO:0000256" key="7">
    <source>
        <dbReference type="RuleBase" id="RU363032"/>
    </source>
</evidence>
<keyword evidence="4 7" id="KW-0812">Transmembrane</keyword>
<dbReference type="PROSITE" id="PS50928">
    <property type="entry name" value="ABC_TM1"/>
    <property type="match status" value="1"/>
</dbReference>
<feature type="transmembrane region" description="Helical" evidence="7">
    <location>
        <begin position="66"/>
        <end position="89"/>
    </location>
</feature>
<dbReference type="PANTHER" id="PTHR43227">
    <property type="entry name" value="BLL4140 PROTEIN"/>
    <property type="match status" value="1"/>
</dbReference>
<evidence type="ECO:0000256" key="5">
    <source>
        <dbReference type="ARBA" id="ARBA00022989"/>
    </source>
</evidence>
<dbReference type="SUPFAM" id="SSF161098">
    <property type="entry name" value="MetI-like"/>
    <property type="match status" value="1"/>
</dbReference>
<dbReference type="CDD" id="cd06261">
    <property type="entry name" value="TM_PBP2"/>
    <property type="match status" value="1"/>
</dbReference>
<dbReference type="Proteomes" id="UP000533598">
    <property type="component" value="Unassembled WGS sequence"/>
</dbReference>
<feature type="domain" description="ABC transmembrane type-1" evidence="8">
    <location>
        <begin position="67"/>
        <end position="282"/>
    </location>
</feature>
<keyword evidence="5 7" id="KW-1133">Transmembrane helix</keyword>
<comment type="subcellular location">
    <subcellularLocation>
        <location evidence="1 7">Cell membrane</location>
        <topology evidence="1 7">Multi-pass membrane protein</topology>
    </subcellularLocation>
</comment>
<dbReference type="GO" id="GO:0005886">
    <property type="term" value="C:plasma membrane"/>
    <property type="evidence" value="ECO:0007669"/>
    <property type="project" value="UniProtKB-SubCell"/>
</dbReference>
<dbReference type="Pfam" id="PF00528">
    <property type="entry name" value="BPD_transp_1"/>
    <property type="match status" value="1"/>
</dbReference>
<evidence type="ECO:0000256" key="1">
    <source>
        <dbReference type="ARBA" id="ARBA00004651"/>
    </source>
</evidence>
<dbReference type="InterPro" id="IPR035906">
    <property type="entry name" value="MetI-like_sf"/>
</dbReference>
<comment type="similarity">
    <text evidence="7">Belongs to the binding-protein-dependent transport system permease family.</text>
</comment>
<evidence type="ECO:0000256" key="4">
    <source>
        <dbReference type="ARBA" id="ARBA00022692"/>
    </source>
</evidence>
<proteinExistence type="inferred from homology"/>
<dbReference type="InterPro" id="IPR000515">
    <property type="entry name" value="MetI-like"/>
</dbReference>
<evidence type="ECO:0000313" key="10">
    <source>
        <dbReference type="Proteomes" id="UP000533598"/>
    </source>
</evidence>
<dbReference type="PANTHER" id="PTHR43227:SF11">
    <property type="entry name" value="BLL4140 PROTEIN"/>
    <property type="match status" value="1"/>
</dbReference>
<dbReference type="SUPFAM" id="SSF160964">
    <property type="entry name" value="MalF N-terminal region-like"/>
    <property type="match status" value="1"/>
</dbReference>
<evidence type="ECO:0000259" key="8">
    <source>
        <dbReference type="PROSITE" id="PS50928"/>
    </source>
</evidence>
<keyword evidence="2 7" id="KW-0813">Transport</keyword>
<reference evidence="9 10" key="1">
    <citation type="submission" date="2020-08" db="EMBL/GenBank/DDBJ databases">
        <title>Sequencing the genomes of 1000 actinobacteria strains.</title>
        <authorList>
            <person name="Klenk H.-P."/>
        </authorList>
    </citation>
    <scope>NUCLEOTIDE SEQUENCE [LARGE SCALE GENOMIC DNA]</scope>
    <source>
        <strain evidence="9 10">DSM 44230</strain>
    </source>
</reference>
<keyword evidence="6 7" id="KW-0472">Membrane</keyword>
<dbReference type="Gene3D" id="1.10.3720.10">
    <property type="entry name" value="MetI-like"/>
    <property type="match status" value="1"/>
</dbReference>
<feature type="transmembrane region" description="Helical" evidence="7">
    <location>
        <begin position="264"/>
        <end position="286"/>
    </location>
</feature>
<evidence type="ECO:0000256" key="3">
    <source>
        <dbReference type="ARBA" id="ARBA00022475"/>
    </source>
</evidence>
<gene>
    <name evidence="9" type="ORF">HNR67_006906</name>
</gene>
<dbReference type="InterPro" id="IPR050809">
    <property type="entry name" value="UgpAE/MalFG_permease"/>
</dbReference>
<dbReference type="EMBL" id="JACHMH010000001">
    <property type="protein sequence ID" value="MBB4680788.1"/>
    <property type="molecule type" value="Genomic_DNA"/>
</dbReference>
<dbReference type="RefSeq" id="WP_185006845.1">
    <property type="nucleotide sequence ID" value="NZ_BAAAUI010000062.1"/>
</dbReference>
<name>A0A7W7CGH4_9PSEU</name>
<feature type="transmembrane region" description="Helical" evidence="7">
    <location>
        <begin position="101"/>
        <end position="122"/>
    </location>
</feature>
<protein>
    <submittedName>
        <fullName evidence="9">Raffinose/stachyose/melibiose transport system permease protein</fullName>
    </submittedName>
</protein>